<sequence>MTNKRNISPVLIILLLVAALTVYVYLPNEQEQNQRMMQVVPVKVQEVKEQEFAVLIEALGTARANEAVAITALESEIVDSIVFDDGDLVEKGQLLVSLNNREEKARVNELEVNLQEAKRQLVRIRDLAKENATSAQLLDAQEARVNALAAQLEVANARLAELEIRAPFRGRLGIRRISKGALVKPGDVITTLDDLTQIKVDFSISESHLPDVAKGQLVIASTVAYPGEAFHGEISSLDSRIDPVTRAVQVRAIIDNTELKLRPGMLLQINLQKQVLNTLILPEGALLPIQDKQYVYVVDSDNRAHQTEVNVGRRKPGVAQILSGIESGDKVVVEGTLRLSEGVQVRIQE</sequence>
<dbReference type="Pfam" id="PF25954">
    <property type="entry name" value="Beta-barrel_RND_2"/>
    <property type="match status" value="1"/>
</dbReference>
<proteinExistence type="inferred from homology"/>
<dbReference type="EMBL" id="JAFKCS010000004">
    <property type="protein sequence ID" value="MBN7819583.1"/>
    <property type="molecule type" value="Genomic_DNA"/>
</dbReference>
<dbReference type="Gene3D" id="2.40.30.170">
    <property type="match status" value="1"/>
</dbReference>
<keyword evidence="3" id="KW-0812">Transmembrane</keyword>
<dbReference type="InterPro" id="IPR058792">
    <property type="entry name" value="Beta-barrel_RND_2"/>
</dbReference>
<evidence type="ECO:0000259" key="4">
    <source>
        <dbReference type="Pfam" id="PF25954"/>
    </source>
</evidence>
<name>A0ABS3CR59_9ALTE</name>
<feature type="domain" description="CusB-like beta-barrel" evidence="4">
    <location>
        <begin position="200"/>
        <end position="274"/>
    </location>
</feature>
<dbReference type="PANTHER" id="PTHR30469">
    <property type="entry name" value="MULTIDRUG RESISTANCE PROTEIN MDTA"/>
    <property type="match status" value="1"/>
</dbReference>
<dbReference type="Gene3D" id="2.40.50.100">
    <property type="match status" value="1"/>
</dbReference>
<dbReference type="Gene3D" id="1.10.287.470">
    <property type="entry name" value="Helix hairpin bin"/>
    <property type="match status" value="1"/>
</dbReference>
<evidence type="ECO:0000256" key="3">
    <source>
        <dbReference type="SAM" id="Phobius"/>
    </source>
</evidence>
<dbReference type="Pfam" id="PF25989">
    <property type="entry name" value="YknX_C"/>
    <property type="match status" value="1"/>
</dbReference>
<comment type="caution">
    <text evidence="6">The sequence shown here is derived from an EMBL/GenBank/DDBJ whole genome shotgun (WGS) entry which is preliminary data.</text>
</comment>
<evidence type="ECO:0000259" key="5">
    <source>
        <dbReference type="Pfam" id="PF25989"/>
    </source>
</evidence>
<keyword evidence="3" id="KW-0472">Membrane</keyword>
<organism evidence="6 7">
    <name type="scientific">Bowmanella yangjiangensis</name>
    <dbReference type="NCBI Taxonomy" id="2811230"/>
    <lineage>
        <taxon>Bacteria</taxon>
        <taxon>Pseudomonadati</taxon>
        <taxon>Pseudomonadota</taxon>
        <taxon>Gammaproteobacteria</taxon>
        <taxon>Alteromonadales</taxon>
        <taxon>Alteromonadaceae</taxon>
        <taxon>Bowmanella</taxon>
    </lineage>
</organism>
<gene>
    <name evidence="6" type="ORF">J0A65_06885</name>
</gene>
<reference evidence="6 7" key="1">
    <citation type="submission" date="2021-03" db="EMBL/GenBank/DDBJ databases">
        <title>novel species isolated from a fishpond in China.</title>
        <authorList>
            <person name="Lu H."/>
            <person name="Cai Z."/>
        </authorList>
    </citation>
    <scope>NUCLEOTIDE SEQUENCE [LARGE SCALE GENOMIC DNA]</scope>
    <source>
        <strain evidence="6 7">Y57</strain>
    </source>
</reference>
<feature type="domain" description="YknX-like C-terminal permuted SH3-like" evidence="5">
    <location>
        <begin position="280"/>
        <end position="346"/>
    </location>
</feature>
<dbReference type="InterPro" id="IPR058637">
    <property type="entry name" value="YknX-like_C"/>
</dbReference>
<evidence type="ECO:0000256" key="2">
    <source>
        <dbReference type="SAM" id="Coils"/>
    </source>
</evidence>
<accession>A0ABS3CR59</accession>
<dbReference type="PANTHER" id="PTHR30469:SF16">
    <property type="entry name" value="HAE1 FAMILY EFFLUX PUMP MFP COMPONENT"/>
    <property type="match status" value="1"/>
</dbReference>
<feature type="coiled-coil region" evidence="2">
    <location>
        <begin position="100"/>
        <end position="165"/>
    </location>
</feature>
<feature type="transmembrane region" description="Helical" evidence="3">
    <location>
        <begin position="7"/>
        <end position="26"/>
    </location>
</feature>
<keyword evidence="2" id="KW-0175">Coiled coil</keyword>
<evidence type="ECO:0000256" key="1">
    <source>
        <dbReference type="ARBA" id="ARBA00009477"/>
    </source>
</evidence>
<evidence type="ECO:0000313" key="6">
    <source>
        <dbReference type="EMBL" id="MBN7819583.1"/>
    </source>
</evidence>
<keyword evidence="3" id="KW-1133">Transmembrane helix</keyword>
<keyword evidence="7" id="KW-1185">Reference proteome</keyword>
<dbReference type="RefSeq" id="WP_206593399.1">
    <property type="nucleotide sequence ID" value="NZ_JAFKCS010000004.1"/>
</dbReference>
<dbReference type="InterPro" id="IPR006143">
    <property type="entry name" value="RND_pump_MFP"/>
</dbReference>
<evidence type="ECO:0000313" key="7">
    <source>
        <dbReference type="Proteomes" id="UP000663992"/>
    </source>
</evidence>
<dbReference type="Gene3D" id="2.40.420.20">
    <property type="match status" value="1"/>
</dbReference>
<dbReference type="SUPFAM" id="SSF111369">
    <property type="entry name" value="HlyD-like secretion proteins"/>
    <property type="match status" value="1"/>
</dbReference>
<dbReference type="NCBIfam" id="TIGR01730">
    <property type="entry name" value="RND_mfp"/>
    <property type="match status" value="1"/>
</dbReference>
<protein>
    <submittedName>
        <fullName evidence="6">Efflux RND transporter periplasmic adaptor subunit</fullName>
    </submittedName>
</protein>
<comment type="similarity">
    <text evidence="1">Belongs to the membrane fusion protein (MFP) (TC 8.A.1) family.</text>
</comment>
<dbReference type="Proteomes" id="UP000663992">
    <property type="component" value="Unassembled WGS sequence"/>
</dbReference>